<evidence type="ECO:0000256" key="3">
    <source>
        <dbReference type="ARBA" id="ARBA00022475"/>
    </source>
</evidence>
<dbReference type="Pfam" id="PF04093">
    <property type="entry name" value="MreD"/>
    <property type="match status" value="1"/>
</dbReference>
<name>E6SKD7_THEM7</name>
<dbReference type="OrthoDB" id="2086122at2"/>
<evidence type="ECO:0000256" key="1">
    <source>
        <dbReference type="ARBA" id="ARBA00004651"/>
    </source>
</evidence>
<dbReference type="RefSeq" id="WP_013496595.1">
    <property type="nucleotide sequence ID" value="NC_014831.1"/>
</dbReference>
<evidence type="ECO:0000313" key="9">
    <source>
        <dbReference type="Proteomes" id="UP000008915"/>
    </source>
</evidence>
<dbReference type="GO" id="GO:0008360">
    <property type="term" value="P:regulation of cell shape"/>
    <property type="evidence" value="ECO:0007669"/>
    <property type="project" value="UniProtKB-KW"/>
</dbReference>
<evidence type="ECO:0000256" key="4">
    <source>
        <dbReference type="ARBA" id="ARBA00022692"/>
    </source>
</evidence>
<comment type="similarity">
    <text evidence="2">Belongs to the MreD family.</text>
</comment>
<keyword evidence="4" id="KW-0812">Transmembrane</keyword>
<organism evidence="8 9">
    <name type="scientific">Thermaerobacter marianensis (strain ATCC 700841 / DSM 12885 / JCM 10246 / 7p75a)</name>
    <dbReference type="NCBI Taxonomy" id="644966"/>
    <lineage>
        <taxon>Bacteria</taxon>
        <taxon>Bacillati</taxon>
        <taxon>Bacillota</taxon>
        <taxon>Clostridia</taxon>
        <taxon>Eubacteriales</taxon>
        <taxon>Clostridiales Family XVII. Incertae Sedis</taxon>
        <taxon>Thermaerobacter</taxon>
    </lineage>
</organism>
<keyword evidence="9" id="KW-1185">Reference proteome</keyword>
<keyword evidence="3" id="KW-1003">Cell membrane</keyword>
<evidence type="ECO:0000313" key="8">
    <source>
        <dbReference type="EMBL" id="ADU52295.1"/>
    </source>
</evidence>
<dbReference type="KEGG" id="tmr:Tmar_2215"/>
<evidence type="ECO:0000256" key="2">
    <source>
        <dbReference type="ARBA" id="ARBA00007776"/>
    </source>
</evidence>
<dbReference type="Proteomes" id="UP000008915">
    <property type="component" value="Chromosome"/>
</dbReference>
<evidence type="ECO:0000256" key="6">
    <source>
        <dbReference type="ARBA" id="ARBA00022989"/>
    </source>
</evidence>
<reference evidence="9" key="2">
    <citation type="journal article" date="2010" name="Stand. Genomic Sci.">
        <title>Complete genome sequence of Thermaerobacter marianensis type strain (7p75aT).</title>
        <authorList>
            <person name="Han C."/>
            <person name="Gu W."/>
            <person name="Zhang X."/>
            <person name="Lapidus A."/>
            <person name="Nolan M."/>
            <person name="Copeland A."/>
            <person name="Lucas S."/>
            <person name="Glavina Del Rio T."/>
            <person name="Tice H."/>
            <person name="Cheng J."/>
            <person name="Tapia R."/>
            <person name="Goodwin L."/>
            <person name="Pitluck S."/>
            <person name="Pagani I."/>
            <person name="Ivanova N."/>
            <person name="Mavromatis K."/>
            <person name="Mikhailova N."/>
            <person name="Pati A."/>
            <person name="Chen A."/>
            <person name="Palaniappan K."/>
            <person name="Land M."/>
            <person name="Hauser L."/>
            <person name="Chang Y."/>
            <person name="Jeffries C."/>
            <person name="Schneider S."/>
            <person name="Rohde M."/>
            <person name="Goker M."/>
            <person name="Pukall R."/>
            <person name="Woyke T."/>
            <person name="Bristow J."/>
            <person name="Eisen J."/>
            <person name="Markowitz V."/>
            <person name="Hugenholtz P."/>
            <person name="Kyrpides N."/>
            <person name="Klenk H."/>
            <person name="Detter J."/>
        </authorList>
    </citation>
    <scope>NUCLEOTIDE SEQUENCE [LARGE SCALE GENOMIC DNA]</scope>
    <source>
        <strain evidence="9">ATCC 700841 / DSM 12885 / JCM 10246 / 7p75a</strain>
    </source>
</reference>
<proteinExistence type="inferred from homology"/>
<dbReference type="GO" id="GO:0005886">
    <property type="term" value="C:plasma membrane"/>
    <property type="evidence" value="ECO:0007669"/>
    <property type="project" value="UniProtKB-SubCell"/>
</dbReference>
<gene>
    <name evidence="8" type="ordered locus">Tmar_2215</name>
</gene>
<dbReference type="InterPro" id="IPR007227">
    <property type="entry name" value="Cell_shape_determining_MreD"/>
</dbReference>
<dbReference type="AlphaFoldDB" id="E6SKD7"/>
<sequence length="178" mass="19008">MRHPLRWSLLALLALWLEIAWGPALGLPRLHLPLMLALGVGLVYGPRQGVAVGAVAGLWLDLWTGRLVGSWTLLHALAGWLAGKAGESLYREVPGLSPALGVAATWLVETLRGLLVTAVTGLPVAAADLMAWSRALGPELVAAAVAAPLLFRFVLAIERREREVREAEVPGGWRGGWP</sequence>
<dbReference type="EMBL" id="CP002344">
    <property type="protein sequence ID" value="ADU52295.1"/>
    <property type="molecule type" value="Genomic_DNA"/>
</dbReference>
<evidence type="ECO:0000256" key="5">
    <source>
        <dbReference type="ARBA" id="ARBA00022960"/>
    </source>
</evidence>
<protein>
    <submittedName>
        <fullName evidence="8">Uncharacterized protein</fullName>
    </submittedName>
</protein>
<dbReference type="HOGENOM" id="CLU_1509914_0_0_9"/>
<comment type="subcellular location">
    <subcellularLocation>
        <location evidence="1">Cell membrane</location>
        <topology evidence="1">Multi-pass membrane protein</topology>
    </subcellularLocation>
</comment>
<reference evidence="8 9" key="1">
    <citation type="journal article" date="2010" name="Stand. Genomic Sci.">
        <title>Complete genome sequence of Thermaerobacter marianensis type strain (7p75a).</title>
        <authorList>
            <person name="Han C."/>
            <person name="Gu W."/>
            <person name="Zhang X."/>
            <person name="Lapidus A."/>
            <person name="Nolan M."/>
            <person name="Copeland A."/>
            <person name="Lucas S."/>
            <person name="Del Rio T.G."/>
            <person name="Tice H."/>
            <person name="Cheng J.F."/>
            <person name="Tapia R."/>
            <person name="Goodwin L."/>
            <person name="Pitluck S."/>
            <person name="Pagani I."/>
            <person name="Ivanova N."/>
            <person name="Mavromatis K."/>
            <person name="Mikhailova N."/>
            <person name="Pati A."/>
            <person name="Chen A."/>
            <person name="Palaniappan K."/>
            <person name="Land M."/>
            <person name="Hauser L."/>
            <person name="Chang Y.J."/>
            <person name="Jeffries C.D."/>
            <person name="Schneider S."/>
            <person name="Rohde M."/>
            <person name="Goker M."/>
            <person name="Pukall R."/>
            <person name="Woyke T."/>
            <person name="Bristow J."/>
            <person name="Eisen J.A."/>
            <person name="Markowitz V."/>
            <person name="Hugenholtz P."/>
            <person name="Kyrpides N.C."/>
            <person name="Klenk H.P."/>
            <person name="Detter J.C."/>
        </authorList>
    </citation>
    <scope>NUCLEOTIDE SEQUENCE [LARGE SCALE GENOMIC DNA]</scope>
    <source>
        <strain evidence="9">ATCC 700841 / DSM 12885 / JCM 10246 / 7p75a</strain>
    </source>
</reference>
<keyword evidence="5" id="KW-0133">Cell shape</keyword>
<evidence type="ECO:0000256" key="7">
    <source>
        <dbReference type="ARBA" id="ARBA00023136"/>
    </source>
</evidence>
<accession>E6SKD7</accession>
<keyword evidence="6" id="KW-1133">Transmembrane helix</keyword>
<dbReference type="STRING" id="644966.Tmar_2215"/>
<keyword evidence="7" id="KW-0472">Membrane</keyword>